<organism evidence="1">
    <name type="scientific">viral metagenome</name>
    <dbReference type="NCBI Taxonomy" id="1070528"/>
    <lineage>
        <taxon>unclassified sequences</taxon>
        <taxon>metagenomes</taxon>
        <taxon>organismal metagenomes</taxon>
    </lineage>
</organism>
<dbReference type="Pfam" id="PF13578">
    <property type="entry name" value="Methyltransf_24"/>
    <property type="match status" value="1"/>
</dbReference>
<reference evidence="1" key="1">
    <citation type="journal article" date="2020" name="Nature">
        <title>Giant virus diversity and host interactions through global metagenomics.</title>
        <authorList>
            <person name="Schulz F."/>
            <person name="Roux S."/>
            <person name="Paez-Espino D."/>
            <person name="Jungbluth S."/>
            <person name="Walsh D.A."/>
            <person name="Denef V.J."/>
            <person name="McMahon K.D."/>
            <person name="Konstantinidis K.T."/>
            <person name="Eloe-Fadrosh E.A."/>
            <person name="Kyrpides N.C."/>
            <person name="Woyke T."/>
        </authorList>
    </citation>
    <scope>NUCLEOTIDE SEQUENCE</scope>
    <source>
        <strain evidence="1">GVMAG-M-3300023174-144</strain>
    </source>
</reference>
<dbReference type="Gene3D" id="3.40.50.150">
    <property type="entry name" value="Vaccinia Virus protein VP39"/>
    <property type="match status" value="1"/>
</dbReference>
<evidence type="ECO:0000313" key="1">
    <source>
        <dbReference type="EMBL" id="QHT15050.1"/>
    </source>
</evidence>
<protein>
    <recommendedName>
        <fullName evidence="2">Methyltransferase</fullName>
    </recommendedName>
</protein>
<proteinExistence type="predicted"/>
<evidence type="ECO:0008006" key="2">
    <source>
        <dbReference type="Google" id="ProtNLM"/>
    </source>
</evidence>
<sequence>MVYALKIYNYCIIYIINMEKVIKLIHSDKYKNIHGWCTKEKVLKMIHYINPTDICVELGVFGGKSLLPISFMTNNSVFGIDAWEKSASLEGSNDKSNDEWWEKIDYNQMYNYTIELFNNYECKNVKLLRMKSSAAVNKFENDSIDFLHQDSNHSEEISCNEVELYHKKVKINGIWVFDDTNWKTTKKAQDLLLTYGYQELYDSGEFKIYKRIK</sequence>
<name>A0A6C0DFH7_9ZZZZ</name>
<dbReference type="InterPro" id="IPR029063">
    <property type="entry name" value="SAM-dependent_MTases_sf"/>
</dbReference>
<dbReference type="AlphaFoldDB" id="A0A6C0DFH7"/>
<accession>A0A6C0DFH7</accession>
<dbReference type="SUPFAM" id="SSF53335">
    <property type="entry name" value="S-adenosyl-L-methionine-dependent methyltransferases"/>
    <property type="match status" value="1"/>
</dbReference>
<dbReference type="EMBL" id="MN739600">
    <property type="protein sequence ID" value="QHT15050.1"/>
    <property type="molecule type" value="Genomic_DNA"/>
</dbReference>